<accession>A0ABN7XQ31</accession>
<dbReference type="Proteomes" id="UP000789901">
    <property type="component" value="Unassembled WGS sequence"/>
</dbReference>
<reference evidence="2 3" key="1">
    <citation type="submission" date="2021-06" db="EMBL/GenBank/DDBJ databases">
        <authorList>
            <person name="Kallberg Y."/>
            <person name="Tangrot J."/>
            <person name="Rosling A."/>
        </authorList>
    </citation>
    <scope>NUCLEOTIDE SEQUENCE [LARGE SCALE GENOMIC DNA]</scope>
    <source>
        <strain evidence="2 3">120-4 pot B 10/14</strain>
    </source>
</reference>
<organism evidence="2 3">
    <name type="scientific">Gigaspora margarita</name>
    <dbReference type="NCBI Taxonomy" id="4874"/>
    <lineage>
        <taxon>Eukaryota</taxon>
        <taxon>Fungi</taxon>
        <taxon>Fungi incertae sedis</taxon>
        <taxon>Mucoromycota</taxon>
        <taxon>Glomeromycotina</taxon>
        <taxon>Glomeromycetes</taxon>
        <taxon>Diversisporales</taxon>
        <taxon>Gigasporaceae</taxon>
        <taxon>Gigaspora</taxon>
    </lineage>
</organism>
<feature type="coiled-coil region" evidence="1">
    <location>
        <begin position="47"/>
        <end position="95"/>
    </location>
</feature>
<protein>
    <submittedName>
        <fullName evidence="2">3176_t:CDS:1</fullName>
    </submittedName>
</protein>
<comment type="caution">
    <text evidence="2">The sequence shown here is derived from an EMBL/GenBank/DDBJ whole genome shotgun (WGS) entry which is preliminary data.</text>
</comment>
<feature type="non-terminal residue" evidence="2">
    <location>
        <position position="119"/>
    </location>
</feature>
<keyword evidence="1" id="KW-0175">Coiled coil</keyword>
<keyword evidence="3" id="KW-1185">Reference proteome</keyword>
<gene>
    <name evidence="2" type="ORF">GMARGA_LOCUS45978</name>
</gene>
<feature type="non-terminal residue" evidence="2">
    <location>
        <position position="1"/>
    </location>
</feature>
<name>A0ABN7XQ31_GIGMA</name>
<evidence type="ECO:0000256" key="1">
    <source>
        <dbReference type="SAM" id="Coils"/>
    </source>
</evidence>
<dbReference type="EMBL" id="CAJVQB010167821">
    <property type="protein sequence ID" value="CAG8857157.1"/>
    <property type="molecule type" value="Genomic_DNA"/>
</dbReference>
<evidence type="ECO:0000313" key="3">
    <source>
        <dbReference type="Proteomes" id="UP000789901"/>
    </source>
</evidence>
<sequence length="119" mass="14270">LRSDNKNINKIIKIVKKLIKERKSFLSCQFFRNKISKENFELENSKLKELGTQIDSLNAKAKRLENDKILYQTENKELKEKLQRITNLYKDYKSDLEKYYNVVQRTYSILQKAFSSNKI</sequence>
<evidence type="ECO:0000313" key="2">
    <source>
        <dbReference type="EMBL" id="CAG8857157.1"/>
    </source>
</evidence>
<proteinExistence type="predicted"/>